<name>A0ABV8RLD1_9SPHN</name>
<gene>
    <name evidence="4" type="ORF">ACFOWX_12775</name>
</gene>
<organism evidence="4 5">
    <name type="scientific">Sphingorhabdus arenilitoris</name>
    <dbReference type="NCBI Taxonomy" id="1490041"/>
    <lineage>
        <taxon>Bacteria</taxon>
        <taxon>Pseudomonadati</taxon>
        <taxon>Pseudomonadota</taxon>
        <taxon>Alphaproteobacteria</taxon>
        <taxon>Sphingomonadales</taxon>
        <taxon>Sphingomonadaceae</taxon>
        <taxon>Sphingorhabdus</taxon>
    </lineage>
</organism>
<feature type="region of interest" description="Disordered" evidence="2">
    <location>
        <begin position="271"/>
        <end position="302"/>
    </location>
</feature>
<evidence type="ECO:0000313" key="4">
    <source>
        <dbReference type="EMBL" id="MFC4293290.1"/>
    </source>
</evidence>
<evidence type="ECO:0008006" key="6">
    <source>
        <dbReference type="Google" id="ProtNLM"/>
    </source>
</evidence>
<keyword evidence="5" id="KW-1185">Reference proteome</keyword>
<keyword evidence="3" id="KW-1133">Transmembrane helix</keyword>
<accession>A0ABV8RLD1</accession>
<proteinExistence type="predicted"/>
<keyword evidence="1" id="KW-0175">Coiled coil</keyword>
<feature type="coiled-coil region" evidence="1">
    <location>
        <begin position="79"/>
        <end position="106"/>
    </location>
</feature>
<reference evidence="5" key="1">
    <citation type="journal article" date="2019" name="Int. J. Syst. Evol. Microbiol.">
        <title>The Global Catalogue of Microorganisms (GCM) 10K type strain sequencing project: providing services to taxonomists for standard genome sequencing and annotation.</title>
        <authorList>
            <consortium name="The Broad Institute Genomics Platform"/>
            <consortium name="The Broad Institute Genome Sequencing Center for Infectious Disease"/>
            <person name="Wu L."/>
            <person name="Ma J."/>
        </authorList>
    </citation>
    <scope>NUCLEOTIDE SEQUENCE [LARGE SCALE GENOMIC DNA]</scope>
    <source>
        <strain evidence="5">CECT 8531</strain>
    </source>
</reference>
<keyword evidence="3" id="KW-0472">Membrane</keyword>
<evidence type="ECO:0000256" key="1">
    <source>
        <dbReference type="SAM" id="Coils"/>
    </source>
</evidence>
<feature type="compositionally biased region" description="Basic and acidic residues" evidence="2">
    <location>
        <begin position="292"/>
        <end position="302"/>
    </location>
</feature>
<dbReference type="Proteomes" id="UP001595887">
    <property type="component" value="Unassembled WGS sequence"/>
</dbReference>
<sequence>MDNYRPQTGAASGGMKARYIAIFLLAAFICGGILTVWAAQRFELFGTTEKAADAPATKPEVAAEPAFSSLPAPIAPAKNAAMDQQVDNLEARLSRINADAQAASGNAARAEAMLLAFAARRAIDSGAALGYIEPQLQSRFGATQPKEVAAIVQATRTPVTLDILRAELASQGDSWLAQDGLTTWGRIQKEMSELFVLRKDTTPSPAPTRRLERARQYTEMGNMEAAIKEVEKLPGAREASGWLEKARRYVNVRKALDSIERSALAQPADLIAPKSAAPAPPVPAAPAAGETGEEKADNIPAP</sequence>
<feature type="transmembrane region" description="Helical" evidence="3">
    <location>
        <begin position="20"/>
        <end position="39"/>
    </location>
</feature>
<evidence type="ECO:0000256" key="3">
    <source>
        <dbReference type="SAM" id="Phobius"/>
    </source>
</evidence>
<keyword evidence="3" id="KW-0812">Transmembrane</keyword>
<comment type="caution">
    <text evidence="4">The sequence shown here is derived from an EMBL/GenBank/DDBJ whole genome shotgun (WGS) entry which is preliminary data.</text>
</comment>
<dbReference type="RefSeq" id="WP_381424706.1">
    <property type="nucleotide sequence ID" value="NZ_JBHSDH010000013.1"/>
</dbReference>
<evidence type="ECO:0000313" key="5">
    <source>
        <dbReference type="Proteomes" id="UP001595887"/>
    </source>
</evidence>
<evidence type="ECO:0000256" key="2">
    <source>
        <dbReference type="SAM" id="MobiDB-lite"/>
    </source>
</evidence>
<dbReference type="EMBL" id="JBHSDH010000013">
    <property type="protein sequence ID" value="MFC4293290.1"/>
    <property type="molecule type" value="Genomic_DNA"/>
</dbReference>
<protein>
    <recommendedName>
        <fullName evidence="6">Inner membrane protein</fullName>
    </recommendedName>
</protein>